<reference evidence="9" key="1">
    <citation type="submission" date="2023-01" db="EMBL/GenBank/DDBJ databases">
        <title>Human gut microbiome strain richness.</title>
        <authorList>
            <person name="Chen-Liaw A."/>
        </authorList>
    </citation>
    <scope>NUCLEOTIDE SEQUENCE</scope>
    <source>
        <strain evidence="9">1001283st1_D2_1001283B150209_150212</strain>
    </source>
</reference>
<gene>
    <name evidence="9" type="ORF">PNE45_11205</name>
</gene>
<accession>A0AAP3Q4F5</accession>
<dbReference type="RefSeq" id="WP_106763257.1">
    <property type="nucleotide sequence ID" value="NZ_JADPAO010000018.1"/>
</dbReference>
<dbReference type="InterPro" id="IPR050250">
    <property type="entry name" value="Macrolide_Exporter_MacB"/>
</dbReference>
<evidence type="ECO:0000256" key="3">
    <source>
        <dbReference type="ARBA" id="ARBA00022692"/>
    </source>
</evidence>
<keyword evidence="5 7" id="KW-0472">Membrane</keyword>
<feature type="transmembrane region" description="Helical" evidence="7">
    <location>
        <begin position="12"/>
        <end position="33"/>
    </location>
</feature>
<dbReference type="PANTHER" id="PTHR30572">
    <property type="entry name" value="MEMBRANE COMPONENT OF TRANSPORTER-RELATED"/>
    <property type="match status" value="1"/>
</dbReference>
<dbReference type="GO" id="GO:0022857">
    <property type="term" value="F:transmembrane transporter activity"/>
    <property type="evidence" value="ECO:0007669"/>
    <property type="project" value="TreeGrafter"/>
</dbReference>
<dbReference type="InterPro" id="IPR003838">
    <property type="entry name" value="ABC3_permease_C"/>
</dbReference>
<keyword evidence="2" id="KW-1003">Cell membrane</keyword>
<evidence type="ECO:0000313" key="10">
    <source>
        <dbReference type="Proteomes" id="UP001212823"/>
    </source>
</evidence>
<evidence type="ECO:0000256" key="7">
    <source>
        <dbReference type="SAM" id="Phobius"/>
    </source>
</evidence>
<feature type="transmembrane region" description="Helical" evidence="7">
    <location>
        <begin position="360"/>
        <end position="380"/>
    </location>
</feature>
<comment type="caution">
    <text evidence="9">The sequence shown here is derived from an EMBL/GenBank/DDBJ whole genome shotgun (WGS) entry which is preliminary data.</text>
</comment>
<proteinExistence type="inferred from homology"/>
<feature type="transmembrane region" description="Helical" evidence="7">
    <location>
        <begin position="311"/>
        <end position="340"/>
    </location>
</feature>
<feature type="domain" description="ABC3 transporter permease C-terminal" evidence="8">
    <location>
        <begin position="272"/>
        <end position="390"/>
    </location>
</feature>
<evidence type="ECO:0000256" key="6">
    <source>
        <dbReference type="ARBA" id="ARBA00038076"/>
    </source>
</evidence>
<feature type="transmembrane region" description="Helical" evidence="7">
    <location>
        <begin position="262"/>
        <end position="290"/>
    </location>
</feature>
<dbReference type="EMBL" id="JAQLYE010000020">
    <property type="protein sequence ID" value="MDB8018593.1"/>
    <property type="molecule type" value="Genomic_DNA"/>
</dbReference>
<evidence type="ECO:0000259" key="8">
    <source>
        <dbReference type="Pfam" id="PF02687"/>
    </source>
</evidence>
<keyword evidence="4 7" id="KW-1133">Transmembrane helix</keyword>
<organism evidence="9 10">
    <name type="scientific">Agathobacter rectalis</name>
    <dbReference type="NCBI Taxonomy" id="39491"/>
    <lineage>
        <taxon>Bacteria</taxon>
        <taxon>Bacillati</taxon>
        <taxon>Bacillota</taxon>
        <taxon>Clostridia</taxon>
        <taxon>Lachnospirales</taxon>
        <taxon>Lachnospiraceae</taxon>
        <taxon>Agathobacter</taxon>
    </lineage>
</organism>
<comment type="subcellular location">
    <subcellularLocation>
        <location evidence="1">Cell membrane</location>
        <topology evidence="1">Multi-pass membrane protein</topology>
    </subcellularLocation>
</comment>
<evidence type="ECO:0000313" key="9">
    <source>
        <dbReference type="EMBL" id="MDB8018593.1"/>
    </source>
</evidence>
<sequence>MILKDLRISPLRNILTSISMLVGIIAMIGSVLVGTLGKEYLISVNAQIYGWVPTYSFSIMDCRFEDAAKMQNFLTKVQQLDDSIAVTLSMQENISFAPIPSLSSLKDKNDTLYKDFIPVDVIFTTTGYNKVYNLPMSSGNWFYSSETNNILCMVVNKEAESYFNTSYAVGNPKNSLALTPFNVTGIVNDGKDIPTIYIDVQAIEQLVPNMWQVQSANIYWHMTNGLTTKQMYSALQDILKETIGGHLENTGRSDIGNAYDSVLAMLQLGLLVTSFLLLFVSVLGQINIGLSSLEQRTHELLIRRAIGASRANIVTLVLGTQLIISIFVCIASILLSLLIVEGISVLLPPDSPITAPSYPIFSAVIAVITSVIVALLGGLLPAIKAAKLEPALALR</sequence>
<keyword evidence="3 7" id="KW-0812">Transmembrane</keyword>
<dbReference type="Proteomes" id="UP001212823">
    <property type="component" value="Unassembled WGS sequence"/>
</dbReference>
<comment type="similarity">
    <text evidence="6">Belongs to the ABC-4 integral membrane protein family.</text>
</comment>
<dbReference type="PANTHER" id="PTHR30572:SF4">
    <property type="entry name" value="ABC TRANSPORTER PERMEASE YTRF"/>
    <property type="match status" value="1"/>
</dbReference>
<dbReference type="AlphaFoldDB" id="A0AAP3Q4F5"/>
<name>A0AAP3Q4F5_9FIRM</name>
<dbReference type="GO" id="GO:0005886">
    <property type="term" value="C:plasma membrane"/>
    <property type="evidence" value="ECO:0007669"/>
    <property type="project" value="UniProtKB-SubCell"/>
</dbReference>
<protein>
    <submittedName>
        <fullName evidence="9">FtsX-like permease family protein</fullName>
    </submittedName>
</protein>
<dbReference type="Pfam" id="PF02687">
    <property type="entry name" value="FtsX"/>
    <property type="match status" value="1"/>
</dbReference>
<dbReference type="GeneID" id="98839039"/>
<evidence type="ECO:0000256" key="2">
    <source>
        <dbReference type="ARBA" id="ARBA00022475"/>
    </source>
</evidence>
<evidence type="ECO:0000256" key="1">
    <source>
        <dbReference type="ARBA" id="ARBA00004651"/>
    </source>
</evidence>
<evidence type="ECO:0000256" key="4">
    <source>
        <dbReference type="ARBA" id="ARBA00022989"/>
    </source>
</evidence>
<evidence type="ECO:0000256" key="5">
    <source>
        <dbReference type="ARBA" id="ARBA00023136"/>
    </source>
</evidence>